<keyword evidence="3" id="KW-1133">Transmembrane helix</keyword>
<evidence type="ECO:0000256" key="3">
    <source>
        <dbReference type="SAM" id="Phobius"/>
    </source>
</evidence>
<reference evidence="5" key="1">
    <citation type="submission" date="2021-12" db="EMBL/GenBank/DDBJ databases">
        <authorList>
            <person name="King R."/>
        </authorList>
    </citation>
    <scope>NUCLEOTIDE SEQUENCE</scope>
</reference>
<feature type="domain" description="Carboxylesterase type B" evidence="4">
    <location>
        <begin position="311"/>
        <end position="646"/>
    </location>
</feature>
<dbReference type="Pfam" id="PF00135">
    <property type="entry name" value="COesterase"/>
    <property type="match status" value="1"/>
</dbReference>
<feature type="region of interest" description="Disordered" evidence="2">
    <location>
        <begin position="135"/>
        <end position="164"/>
    </location>
</feature>
<dbReference type="EMBL" id="OU963894">
    <property type="protein sequence ID" value="CAH0397280.1"/>
    <property type="molecule type" value="Genomic_DNA"/>
</dbReference>
<gene>
    <name evidence="5" type="ORF">CHILSU_LOCUS346</name>
</gene>
<dbReference type="SUPFAM" id="SSF53474">
    <property type="entry name" value="alpha/beta-Hydrolases"/>
    <property type="match status" value="1"/>
</dbReference>
<evidence type="ECO:0000256" key="2">
    <source>
        <dbReference type="SAM" id="MobiDB-lite"/>
    </source>
</evidence>
<keyword evidence="6" id="KW-1185">Reference proteome</keyword>
<organism evidence="5 6">
    <name type="scientific">Chilo suppressalis</name>
    <name type="common">Asiatic rice borer moth</name>
    <dbReference type="NCBI Taxonomy" id="168631"/>
    <lineage>
        <taxon>Eukaryota</taxon>
        <taxon>Metazoa</taxon>
        <taxon>Ecdysozoa</taxon>
        <taxon>Arthropoda</taxon>
        <taxon>Hexapoda</taxon>
        <taxon>Insecta</taxon>
        <taxon>Pterygota</taxon>
        <taxon>Neoptera</taxon>
        <taxon>Endopterygota</taxon>
        <taxon>Lepidoptera</taxon>
        <taxon>Glossata</taxon>
        <taxon>Ditrysia</taxon>
        <taxon>Pyraloidea</taxon>
        <taxon>Crambidae</taxon>
        <taxon>Crambinae</taxon>
        <taxon>Chilo</taxon>
    </lineage>
</organism>
<feature type="compositionally biased region" description="Basic and acidic residues" evidence="2">
    <location>
        <begin position="61"/>
        <end position="100"/>
    </location>
</feature>
<evidence type="ECO:0000313" key="6">
    <source>
        <dbReference type="Proteomes" id="UP001153292"/>
    </source>
</evidence>
<keyword evidence="3" id="KW-0472">Membrane</keyword>
<dbReference type="InterPro" id="IPR029058">
    <property type="entry name" value="AB_hydrolase_fold"/>
</dbReference>
<protein>
    <recommendedName>
        <fullName evidence="4">Carboxylesterase type B domain-containing protein</fullName>
    </recommendedName>
</protein>
<dbReference type="InterPro" id="IPR002018">
    <property type="entry name" value="CarbesteraseB"/>
</dbReference>
<feature type="region of interest" description="Disordered" evidence="2">
    <location>
        <begin position="58"/>
        <end position="113"/>
    </location>
</feature>
<keyword evidence="1" id="KW-0325">Glycoprotein</keyword>
<feature type="compositionally biased region" description="Basic and acidic residues" evidence="2">
    <location>
        <begin position="139"/>
        <end position="164"/>
    </location>
</feature>
<dbReference type="Gene3D" id="3.40.50.1820">
    <property type="entry name" value="alpha/beta hydrolase"/>
    <property type="match status" value="1"/>
</dbReference>
<evidence type="ECO:0000313" key="5">
    <source>
        <dbReference type="EMBL" id="CAH0397280.1"/>
    </source>
</evidence>
<feature type="transmembrane region" description="Helical" evidence="3">
    <location>
        <begin position="265"/>
        <end position="291"/>
    </location>
</feature>
<evidence type="ECO:0000259" key="4">
    <source>
        <dbReference type="Pfam" id="PF00135"/>
    </source>
</evidence>
<dbReference type="Proteomes" id="UP001153292">
    <property type="component" value="Chromosome 1"/>
</dbReference>
<evidence type="ECO:0000256" key="1">
    <source>
        <dbReference type="ARBA" id="ARBA00023180"/>
    </source>
</evidence>
<sequence>MKRLNSLCGRVGNTATEASVKDFFGGLSCCVRDNFAQLFLLNQYKLNQKNEDTNMSTLDINKLDNDDENKTPDKKQIEAEEKEVMLKIEDNSEVPDEKSDGGGPVKAALSGDITEQGREVKPKFIPIGAIKMPGFFTKNSDKEKSKDEDDIQKDTENEKTDEEPKIKHNRLQFLHTCPFTQFLHKPRNDGEGGERKRIFNIKYPKVFQKRSEINPEATLASMETLEDKLDTPNDGMENVKLEMDAEEGKVATKLPLKERIRQKKFIIDDIVVCVLALLVLLAVIIGVVMGARAGPPAERPLRLGRFKETITTCGPVEGILDEGVYKFNNIPYAVPPVGDKRFTYAQPLNNISMCWNNTYKAHEPGPLCLQFLENGTIIGEEDCLNLDVVTPHVRYDSPLPIVMLIGANSLAGGISPAQPSALYARTKEVVFVRPNFRLGAFGFLALDILSNSKYPATSGNYALSDLIAALQWVKYNIEHFGGDPTSVTLLGHRAGATLAAALTTVTRAQKLYSRVWLSSPSVIFPGEPQDQTQKYEQFKQRSKCNDIGCLQRMSTTEILSATPEVWLGNNVGTLPVAAEEFQHSWLVLDGDYLRVHAYESWHSQKEAKKSGKDKIFKPMVFGTTQHSGHSDLLQKKHLNWTSELVEKMVNDSIIGQKNLTAAVFKHFDKSYTGLAELISSLRTLCPLVSLARLRLSAPMYVVMGAGGGALGSGIAGINADVEAILGTFDSETPEQRRYMAAMQQLFYYFVWHGTLPGPETSLITVAQDLLPLHGLPACDLLIQEDLVPRYAHID</sequence>
<dbReference type="PANTHER" id="PTHR11559">
    <property type="entry name" value="CARBOXYLESTERASE"/>
    <property type="match status" value="1"/>
</dbReference>
<name>A0ABN8APG7_CHISP</name>
<dbReference type="InterPro" id="IPR050309">
    <property type="entry name" value="Type-B_Carboxylest/Lipase"/>
</dbReference>
<keyword evidence="3" id="KW-0812">Transmembrane</keyword>
<accession>A0ABN8APG7</accession>
<proteinExistence type="predicted"/>